<dbReference type="GO" id="GO:0008168">
    <property type="term" value="F:methyltransferase activity"/>
    <property type="evidence" value="ECO:0007669"/>
    <property type="project" value="UniProtKB-KW"/>
</dbReference>
<keyword evidence="1" id="KW-0489">Methyltransferase</keyword>
<dbReference type="EC" id="2.1.1.-" evidence="1"/>
<dbReference type="RefSeq" id="WP_213944073.1">
    <property type="nucleotide sequence ID" value="NZ_JAHCMY010000001.1"/>
</dbReference>
<evidence type="ECO:0000313" key="1">
    <source>
        <dbReference type="EMBL" id="MBS9523213.1"/>
    </source>
</evidence>
<dbReference type="Proteomes" id="UP001319104">
    <property type="component" value="Unassembled WGS sequence"/>
</dbReference>
<gene>
    <name evidence="1" type="ORF">KI659_04195</name>
</gene>
<dbReference type="Pfam" id="PF13578">
    <property type="entry name" value="Methyltransf_24"/>
    <property type="match status" value="1"/>
</dbReference>
<reference evidence="1 2" key="1">
    <citation type="submission" date="2021-05" db="EMBL/GenBank/DDBJ databases">
        <authorList>
            <person name="Zhang Z.D."/>
            <person name="Osman G."/>
        </authorList>
    </citation>
    <scope>NUCLEOTIDE SEQUENCE [LARGE SCALE GENOMIC DNA]</scope>
    <source>
        <strain evidence="1 2">KCTC 32217</strain>
    </source>
</reference>
<dbReference type="GO" id="GO:0032259">
    <property type="term" value="P:methylation"/>
    <property type="evidence" value="ECO:0007669"/>
    <property type="project" value="UniProtKB-KW"/>
</dbReference>
<dbReference type="CDD" id="cd02440">
    <property type="entry name" value="AdoMet_MTases"/>
    <property type="match status" value="1"/>
</dbReference>
<comment type="caution">
    <text evidence="1">The sequence shown here is derived from an EMBL/GenBank/DDBJ whole genome shotgun (WGS) entry which is preliminary data.</text>
</comment>
<dbReference type="Gene3D" id="3.40.50.150">
    <property type="entry name" value="Vaccinia Virus protein VP39"/>
    <property type="match status" value="1"/>
</dbReference>
<evidence type="ECO:0000313" key="2">
    <source>
        <dbReference type="Proteomes" id="UP001319104"/>
    </source>
</evidence>
<protein>
    <submittedName>
        <fullName evidence="1">Class I SAM-dependent methyltransferase</fullName>
        <ecNumber evidence="1">2.1.1.-</ecNumber>
    </submittedName>
</protein>
<organism evidence="1 2">
    <name type="scientific">Litoribacter ruber</name>
    <dbReference type="NCBI Taxonomy" id="702568"/>
    <lineage>
        <taxon>Bacteria</taxon>
        <taxon>Pseudomonadati</taxon>
        <taxon>Bacteroidota</taxon>
        <taxon>Cytophagia</taxon>
        <taxon>Cytophagales</taxon>
        <taxon>Cyclobacteriaceae</taxon>
        <taxon>Litoribacter</taxon>
    </lineage>
</organism>
<accession>A0AAP2CET6</accession>
<dbReference type="SUPFAM" id="SSF53335">
    <property type="entry name" value="S-adenosyl-L-methionine-dependent methyltransferases"/>
    <property type="match status" value="1"/>
</dbReference>
<keyword evidence="2" id="KW-1185">Reference proteome</keyword>
<dbReference type="AlphaFoldDB" id="A0AAP2CET6"/>
<keyword evidence="1" id="KW-0808">Transferase</keyword>
<sequence>MFSAFQYILYFLKKEDRHSLQSPFAFKMYDGLRNHLKIVRYPEIEKIRTAFLKDPTEIQVTDYGAGSKKVPHAKRKVKEVAQYSNSPIKYNLLYQYFLKQTPAQNALELGTGLGINSAYLAAEVKNKLITIEADKAICQLAASHLEKLKNVEVVCEEIDHVLPFIASKFTSLDFLLIDANHTYEATIKYFNILLPFLHETSIVIVGDIYWSKGMKKAWEKIKGHSKVRMTFDFFECGVVFFKKDLQKEHYILTY</sequence>
<name>A0AAP2CET6_9BACT</name>
<dbReference type="EMBL" id="JAHCMY010000001">
    <property type="protein sequence ID" value="MBS9523213.1"/>
    <property type="molecule type" value="Genomic_DNA"/>
</dbReference>
<proteinExistence type="predicted"/>
<dbReference type="InterPro" id="IPR029063">
    <property type="entry name" value="SAM-dependent_MTases_sf"/>
</dbReference>